<dbReference type="Gene3D" id="3.10.105.10">
    <property type="entry name" value="Dipeptide-binding Protein, Domain 3"/>
    <property type="match status" value="1"/>
</dbReference>
<organism evidence="4 5">
    <name type="scientific">Streptomyces triticirhizae</name>
    <dbReference type="NCBI Taxonomy" id="2483353"/>
    <lineage>
        <taxon>Bacteria</taxon>
        <taxon>Bacillati</taxon>
        <taxon>Actinomycetota</taxon>
        <taxon>Actinomycetes</taxon>
        <taxon>Kitasatosporales</taxon>
        <taxon>Streptomycetaceae</taxon>
        <taxon>Streptomyces</taxon>
    </lineage>
</organism>
<feature type="chain" id="PRO_5039318085" evidence="2">
    <location>
        <begin position="23"/>
        <end position="542"/>
    </location>
</feature>
<dbReference type="PANTHER" id="PTHR30290:SF83">
    <property type="entry name" value="ABC TRANSPORTER SUBSTRATE-BINDING PROTEIN"/>
    <property type="match status" value="1"/>
</dbReference>
<dbReference type="InterPro" id="IPR039424">
    <property type="entry name" value="SBP_5"/>
</dbReference>
<evidence type="ECO:0000256" key="2">
    <source>
        <dbReference type="SAM" id="SignalP"/>
    </source>
</evidence>
<dbReference type="Gene3D" id="3.40.190.10">
    <property type="entry name" value="Periplasmic binding protein-like II"/>
    <property type="match status" value="1"/>
</dbReference>
<dbReference type="AlphaFoldDB" id="A0A3M2LMW3"/>
<dbReference type="CDD" id="cd00995">
    <property type="entry name" value="PBP2_NikA_DppA_OppA_like"/>
    <property type="match status" value="1"/>
</dbReference>
<evidence type="ECO:0000259" key="3">
    <source>
        <dbReference type="Pfam" id="PF00496"/>
    </source>
</evidence>
<dbReference type="PIRSF" id="PIRSF002741">
    <property type="entry name" value="MppA"/>
    <property type="match status" value="1"/>
</dbReference>
<feature type="region of interest" description="Disordered" evidence="1">
    <location>
        <begin position="26"/>
        <end position="58"/>
    </location>
</feature>
<dbReference type="PANTHER" id="PTHR30290">
    <property type="entry name" value="PERIPLASMIC BINDING COMPONENT OF ABC TRANSPORTER"/>
    <property type="match status" value="1"/>
</dbReference>
<dbReference type="Pfam" id="PF00496">
    <property type="entry name" value="SBP_bac_5"/>
    <property type="match status" value="1"/>
</dbReference>
<feature type="domain" description="Solute-binding protein family 5" evidence="3">
    <location>
        <begin position="90"/>
        <end position="464"/>
    </location>
</feature>
<feature type="signal peptide" evidence="2">
    <location>
        <begin position="1"/>
        <end position="22"/>
    </location>
</feature>
<protein>
    <submittedName>
        <fullName evidence="4">ABC transporter substrate-binding protein</fullName>
    </submittedName>
</protein>
<dbReference type="InterPro" id="IPR000914">
    <property type="entry name" value="SBP_5_dom"/>
</dbReference>
<dbReference type="InterPro" id="IPR030678">
    <property type="entry name" value="Peptide/Ni-bd"/>
</dbReference>
<dbReference type="RefSeq" id="WP_122184602.1">
    <property type="nucleotide sequence ID" value="NZ_RFFJ01000085.1"/>
</dbReference>
<dbReference type="GO" id="GO:0015833">
    <property type="term" value="P:peptide transport"/>
    <property type="evidence" value="ECO:0007669"/>
    <property type="project" value="TreeGrafter"/>
</dbReference>
<comment type="caution">
    <text evidence="4">The sequence shown here is derived from an EMBL/GenBank/DDBJ whole genome shotgun (WGS) entry which is preliminary data.</text>
</comment>
<dbReference type="GO" id="GO:0042597">
    <property type="term" value="C:periplasmic space"/>
    <property type="evidence" value="ECO:0007669"/>
    <property type="project" value="UniProtKB-ARBA"/>
</dbReference>
<evidence type="ECO:0000313" key="4">
    <source>
        <dbReference type="EMBL" id="RMI38742.1"/>
    </source>
</evidence>
<name>A0A3M2LMW3_9ACTN</name>
<reference evidence="4 5" key="1">
    <citation type="submission" date="2018-10" db="EMBL/GenBank/DDBJ databases">
        <title>Isolation, diversity and antifungal activity of actinobacteria from wheat.</title>
        <authorList>
            <person name="Han C."/>
        </authorList>
    </citation>
    <scope>NUCLEOTIDE SEQUENCE [LARGE SCALE GENOMIC DNA]</scope>
    <source>
        <strain evidence="4 5">NEAU-YY642</strain>
    </source>
</reference>
<dbReference type="Gene3D" id="3.90.76.10">
    <property type="entry name" value="Dipeptide-binding Protein, Domain 1"/>
    <property type="match status" value="1"/>
</dbReference>
<dbReference type="GO" id="GO:0043190">
    <property type="term" value="C:ATP-binding cassette (ABC) transporter complex"/>
    <property type="evidence" value="ECO:0007669"/>
    <property type="project" value="InterPro"/>
</dbReference>
<gene>
    <name evidence="4" type="ORF">EBN88_16240</name>
</gene>
<dbReference type="PROSITE" id="PS51257">
    <property type="entry name" value="PROKAR_LIPOPROTEIN"/>
    <property type="match status" value="1"/>
</dbReference>
<dbReference type="EMBL" id="RFFJ01000085">
    <property type="protein sequence ID" value="RMI38742.1"/>
    <property type="molecule type" value="Genomic_DNA"/>
</dbReference>
<dbReference type="SUPFAM" id="SSF53850">
    <property type="entry name" value="Periplasmic binding protein-like II"/>
    <property type="match status" value="1"/>
</dbReference>
<sequence length="542" mass="59507">MRGARSAKWVASAIVVAFAATACGGSDGDDSGGDGASGGDSAGIVRVDGGEPQNPLIPSDTTEQFGSLVMDNVFSKLLDFDDEGEIFMVAAESVEPNEDSTVWTVKLKEGWTFHDGTDVTAEHYVRAWNWAAHIDNNQSTSFWFADIAGYEDVHPEEGEEPTADEMSGLTVVDDTTFEVQLSHPVSYFNYKLGYTPFTPLPDSFYEDPEAFGEAPIGQGPYAFEEWNHNELIKLRTYEDYAGENKPVNGGIDIVAYTTLDAAYQDLLSDNLDIIRQVDPKDLPVYETDLGDRAINQPYNGTQSIVPVHYGDWEGVDPKVIQGLSLAIDRETIINTVLNGAKTPADSFVPPGVLGYQEGASNGLTDFDPERARQLVEEGGGVPNNEVVIQFNADGGHQEWVDAVCNSLIENLDVECRADIKPDFDTDLEARDANEVEAFYRGGWLADYPLNANFMSELYHSRASTNYGRFNDPEVDELFEQGDQAATLEETVAAYQEAEQVLWETMPAIPLWFQNVNGGYSNNVENVRFDAAGQPVLTEVTVK</sequence>
<dbReference type="Proteomes" id="UP000278673">
    <property type="component" value="Unassembled WGS sequence"/>
</dbReference>
<proteinExistence type="predicted"/>
<evidence type="ECO:0000256" key="1">
    <source>
        <dbReference type="SAM" id="MobiDB-lite"/>
    </source>
</evidence>
<accession>A0A3M2LMW3</accession>
<evidence type="ECO:0000313" key="5">
    <source>
        <dbReference type="Proteomes" id="UP000278673"/>
    </source>
</evidence>
<dbReference type="GO" id="GO:1904680">
    <property type="term" value="F:peptide transmembrane transporter activity"/>
    <property type="evidence" value="ECO:0007669"/>
    <property type="project" value="TreeGrafter"/>
</dbReference>
<keyword evidence="5" id="KW-1185">Reference proteome</keyword>
<keyword evidence="2" id="KW-0732">Signal</keyword>